<gene>
    <name evidence="1" type="ORF">BDN70DRAFT_869847</name>
</gene>
<dbReference type="AlphaFoldDB" id="A0A9P5ZGR3"/>
<dbReference type="SUPFAM" id="SSF52047">
    <property type="entry name" value="RNI-like"/>
    <property type="match status" value="1"/>
</dbReference>
<proteinExistence type="predicted"/>
<name>A0A9P5ZGR3_9AGAR</name>
<keyword evidence="2" id="KW-1185">Reference proteome</keyword>
<dbReference type="EMBL" id="MU155130">
    <property type="protein sequence ID" value="KAF9486345.1"/>
    <property type="molecule type" value="Genomic_DNA"/>
</dbReference>
<reference evidence="1" key="1">
    <citation type="submission" date="2020-11" db="EMBL/GenBank/DDBJ databases">
        <authorList>
            <consortium name="DOE Joint Genome Institute"/>
            <person name="Ahrendt S."/>
            <person name="Riley R."/>
            <person name="Andreopoulos W."/>
            <person name="Labutti K."/>
            <person name="Pangilinan J."/>
            <person name="Ruiz-Duenas F.J."/>
            <person name="Barrasa J.M."/>
            <person name="Sanchez-Garcia M."/>
            <person name="Camarero S."/>
            <person name="Miyauchi S."/>
            <person name="Serrano A."/>
            <person name="Linde D."/>
            <person name="Babiker R."/>
            <person name="Drula E."/>
            <person name="Ayuso-Fernandez I."/>
            <person name="Pacheco R."/>
            <person name="Padilla G."/>
            <person name="Ferreira P."/>
            <person name="Barriuso J."/>
            <person name="Kellner H."/>
            <person name="Castanera R."/>
            <person name="Alfaro M."/>
            <person name="Ramirez L."/>
            <person name="Pisabarro A.G."/>
            <person name="Kuo A."/>
            <person name="Tritt A."/>
            <person name="Lipzen A."/>
            <person name="He G."/>
            <person name="Yan M."/>
            <person name="Ng V."/>
            <person name="Cullen D."/>
            <person name="Martin F."/>
            <person name="Rosso M.-N."/>
            <person name="Henrissat B."/>
            <person name="Hibbett D."/>
            <person name="Martinez A.T."/>
            <person name="Grigoriev I.V."/>
        </authorList>
    </citation>
    <scope>NUCLEOTIDE SEQUENCE</scope>
    <source>
        <strain evidence="1">CIRM-BRFM 674</strain>
    </source>
</reference>
<dbReference type="InterPro" id="IPR032675">
    <property type="entry name" value="LRR_dom_sf"/>
</dbReference>
<sequence length="387" mass="44395">MSPLPNLPPEIWLEIFEWAAYNPNFPTDIHAPFERIPDDYQDSNLEVRINIASVCSTWRTWIVESLYKDIEIRHGAHALQRLLEACQRSGRCYGEMVRRVVLPYRSTVTSHSQPLQSIEILKLCPKVHTLLRPQHRSVGDEPRFDREAECTDFPSVQRLEWWHYSEAERTGGINSLGHVLRNIPNLRYLFIGGVVGADRICSEPGSISLTKLETLRLCIRSGSLFYSILSKWRMPMLRHIVMDSPPVKEGLEALWDALGHQLESVGFGKHLRFLTNDSLSPCLQGCPNLKEVNFYLLFTAPLPDNQVHIRLRQVGLHAHVNPFLANGAHVWDLIALHFDILCGPNFPSLQKVVLYGDWRPILSHRLFQPIDEKLHDSGRILQFARDA</sequence>
<organism evidence="1 2">
    <name type="scientific">Pholiota conissans</name>
    <dbReference type="NCBI Taxonomy" id="109636"/>
    <lineage>
        <taxon>Eukaryota</taxon>
        <taxon>Fungi</taxon>
        <taxon>Dikarya</taxon>
        <taxon>Basidiomycota</taxon>
        <taxon>Agaricomycotina</taxon>
        <taxon>Agaricomycetes</taxon>
        <taxon>Agaricomycetidae</taxon>
        <taxon>Agaricales</taxon>
        <taxon>Agaricineae</taxon>
        <taxon>Strophariaceae</taxon>
        <taxon>Pholiota</taxon>
    </lineage>
</organism>
<evidence type="ECO:0000313" key="2">
    <source>
        <dbReference type="Proteomes" id="UP000807469"/>
    </source>
</evidence>
<accession>A0A9P5ZGR3</accession>
<dbReference type="OrthoDB" id="3256525at2759"/>
<evidence type="ECO:0000313" key="1">
    <source>
        <dbReference type="EMBL" id="KAF9486345.1"/>
    </source>
</evidence>
<dbReference type="Gene3D" id="3.80.10.10">
    <property type="entry name" value="Ribonuclease Inhibitor"/>
    <property type="match status" value="1"/>
</dbReference>
<comment type="caution">
    <text evidence="1">The sequence shown here is derived from an EMBL/GenBank/DDBJ whole genome shotgun (WGS) entry which is preliminary data.</text>
</comment>
<protein>
    <submittedName>
        <fullName evidence="1">Uncharacterized protein</fullName>
    </submittedName>
</protein>
<dbReference type="Proteomes" id="UP000807469">
    <property type="component" value="Unassembled WGS sequence"/>
</dbReference>